<dbReference type="Proteomes" id="UP001054945">
    <property type="component" value="Unassembled WGS sequence"/>
</dbReference>
<dbReference type="EMBL" id="BPLR01004097">
    <property type="protein sequence ID" value="GIX92121.1"/>
    <property type="molecule type" value="Genomic_DNA"/>
</dbReference>
<protein>
    <submittedName>
        <fullName evidence="1">Uncharacterized protein</fullName>
    </submittedName>
</protein>
<gene>
    <name evidence="1" type="ORF">CEXT_647601</name>
</gene>
<evidence type="ECO:0000313" key="1">
    <source>
        <dbReference type="EMBL" id="GIX92121.1"/>
    </source>
</evidence>
<evidence type="ECO:0000313" key="2">
    <source>
        <dbReference type="Proteomes" id="UP001054945"/>
    </source>
</evidence>
<organism evidence="1 2">
    <name type="scientific">Caerostris extrusa</name>
    <name type="common">Bark spider</name>
    <name type="synonym">Caerostris bankana</name>
    <dbReference type="NCBI Taxonomy" id="172846"/>
    <lineage>
        <taxon>Eukaryota</taxon>
        <taxon>Metazoa</taxon>
        <taxon>Ecdysozoa</taxon>
        <taxon>Arthropoda</taxon>
        <taxon>Chelicerata</taxon>
        <taxon>Arachnida</taxon>
        <taxon>Araneae</taxon>
        <taxon>Araneomorphae</taxon>
        <taxon>Entelegynae</taxon>
        <taxon>Araneoidea</taxon>
        <taxon>Araneidae</taxon>
        <taxon>Caerostris</taxon>
    </lineage>
</organism>
<dbReference type="AlphaFoldDB" id="A0AAV4P7F8"/>
<comment type="caution">
    <text evidence="1">The sequence shown here is derived from an EMBL/GenBank/DDBJ whole genome shotgun (WGS) entry which is preliminary data.</text>
</comment>
<accession>A0AAV4P7F8</accession>
<sequence>MDEHGSCWLGCRSFCSGETKRPRRRSLARCAVERCLCAGFEKVEISISLLNGVWTWSNCELVTMQPSRQGEGLPKLILIGCCLNFKVIDWFNSLL</sequence>
<reference evidence="1 2" key="1">
    <citation type="submission" date="2021-06" db="EMBL/GenBank/DDBJ databases">
        <title>Caerostris extrusa draft genome.</title>
        <authorList>
            <person name="Kono N."/>
            <person name="Arakawa K."/>
        </authorList>
    </citation>
    <scope>NUCLEOTIDE SEQUENCE [LARGE SCALE GENOMIC DNA]</scope>
</reference>
<keyword evidence="2" id="KW-1185">Reference proteome</keyword>
<proteinExistence type="predicted"/>
<name>A0AAV4P7F8_CAEEX</name>